<sequence>MTRKKATKRCSNCNAPLAIGLPVRTKYCPDCAKHSLKMAHKRWWKKRHAVDVRAGVKAGILPKKFDDDYFDMTLDEIAKIEGVSRQRVDQIAKEAMGKFKAEWESRYDTPDFDEIIKLYSPAMVPGLGSMMTEISLLRPIPMNNKH</sequence>
<dbReference type="SUPFAM" id="SSF88659">
    <property type="entry name" value="Sigma3 and sigma4 domains of RNA polymerase sigma factors"/>
    <property type="match status" value="1"/>
</dbReference>
<dbReference type="GO" id="GO:0006352">
    <property type="term" value="P:DNA-templated transcription initiation"/>
    <property type="evidence" value="ECO:0007669"/>
    <property type="project" value="InterPro"/>
</dbReference>
<name>A0A0F9MV30_9ZZZZ</name>
<protein>
    <recommendedName>
        <fullName evidence="1">RNA polymerase sigma-70 region 4 domain-containing protein</fullName>
    </recommendedName>
</protein>
<dbReference type="EMBL" id="LAZR01005055">
    <property type="protein sequence ID" value="KKN03252.1"/>
    <property type="molecule type" value="Genomic_DNA"/>
</dbReference>
<dbReference type="Pfam" id="PF04545">
    <property type="entry name" value="Sigma70_r4"/>
    <property type="match status" value="1"/>
</dbReference>
<dbReference type="InterPro" id="IPR036388">
    <property type="entry name" value="WH-like_DNA-bd_sf"/>
</dbReference>
<dbReference type="InterPro" id="IPR007630">
    <property type="entry name" value="RNA_pol_sigma70_r4"/>
</dbReference>
<accession>A0A0F9MV30</accession>
<dbReference type="GO" id="GO:0003700">
    <property type="term" value="F:DNA-binding transcription factor activity"/>
    <property type="evidence" value="ECO:0007669"/>
    <property type="project" value="InterPro"/>
</dbReference>
<comment type="caution">
    <text evidence="2">The sequence shown here is derived from an EMBL/GenBank/DDBJ whole genome shotgun (WGS) entry which is preliminary data.</text>
</comment>
<gene>
    <name evidence="2" type="ORF">LCGC14_1109640</name>
</gene>
<feature type="domain" description="RNA polymerase sigma-70 region 4" evidence="1">
    <location>
        <begin position="71"/>
        <end position="99"/>
    </location>
</feature>
<dbReference type="AlphaFoldDB" id="A0A0F9MV30"/>
<proteinExistence type="predicted"/>
<evidence type="ECO:0000259" key="1">
    <source>
        <dbReference type="Pfam" id="PF04545"/>
    </source>
</evidence>
<evidence type="ECO:0000313" key="2">
    <source>
        <dbReference type="EMBL" id="KKN03252.1"/>
    </source>
</evidence>
<organism evidence="2">
    <name type="scientific">marine sediment metagenome</name>
    <dbReference type="NCBI Taxonomy" id="412755"/>
    <lineage>
        <taxon>unclassified sequences</taxon>
        <taxon>metagenomes</taxon>
        <taxon>ecological metagenomes</taxon>
    </lineage>
</organism>
<dbReference type="Gene3D" id="1.10.10.10">
    <property type="entry name" value="Winged helix-like DNA-binding domain superfamily/Winged helix DNA-binding domain"/>
    <property type="match status" value="1"/>
</dbReference>
<reference evidence="2" key="1">
    <citation type="journal article" date="2015" name="Nature">
        <title>Complex archaea that bridge the gap between prokaryotes and eukaryotes.</title>
        <authorList>
            <person name="Spang A."/>
            <person name="Saw J.H."/>
            <person name="Jorgensen S.L."/>
            <person name="Zaremba-Niedzwiedzka K."/>
            <person name="Martijn J."/>
            <person name="Lind A.E."/>
            <person name="van Eijk R."/>
            <person name="Schleper C."/>
            <person name="Guy L."/>
            <person name="Ettema T.J."/>
        </authorList>
    </citation>
    <scope>NUCLEOTIDE SEQUENCE</scope>
</reference>
<dbReference type="InterPro" id="IPR013324">
    <property type="entry name" value="RNA_pol_sigma_r3/r4-like"/>
</dbReference>